<keyword evidence="2" id="KW-1185">Reference proteome</keyword>
<evidence type="ECO:0008006" key="3">
    <source>
        <dbReference type="Google" id="ProtNLM"/>
    </source>
</evidence>
<comment type="caution">
    <text evidence="1">The sequence shown here is derived from an EMBL/GenBank/DDBJ whole genome shotgun (WGS) entry which is preliminary data.</text>
</comment>
<organism evidence="1 2">
    <name type="scientific">Aquatica leii</name>
    <dbReference type="NCBI Taxonomy" id="1421715"/>
    <lineage>
        <taxon>Eukaryota</taxon>
        <taxon>Metazoa</taxon>
        <taxon>Ecdysozoa</taxon>
        <taxon>Arthropoda</taxon>
        <taxon>Hexapoda</taxon>
        <taxon>Insecta</taxon>
        <taxon>Pterygota</taxon>
        <taxon>Neoptera</taxon>
        <taxon>Endopterygota</taxon>
        <taxon>Coleoptera</taxon>
        <taxon>Polyphaga</taxon>
        <taxon>Elateriformia</taxon>
        <taxon>Elateroidea</taxon>
        <taxon>Lampyridae</taxon>
        <taxon>Luciolinae</taxon>
        <taxon>Aquatica</taxon>
    </lineage>
</organism>
<name>A0AAN7P4T3_9COLE</name>
<protein>
    <recommendedName>
        <fullName evidence="3">Zinc finger BED domain-containing protein 5</fullName>
    </recommendedName>
</protein>
<dbReference type="PANTHER" id="PTHR45913">
    <property type="entry name" value="EPM2A-INTERACTING PROTEIN 1"/>
    <property type="match status" value="1"/>
</dbReference>
<evidence type="ECO:0000313" key="1">
    <source>
        <dbReference type="EMBL" id="KAK4875453.1"/>
    </source>
</evidence>
<dbReference type="AlphaFoldDB" id="A0AAN7P4T3"/>
<reference evidence="2" key="1">
    <citation type="submission" date="2023-01" db="EMBL/GenBank/DDBJ databases">
        <title>Key to firefly adult light organ development and bioluminescence: homeobox transcription factors regulate luciferase expression and transportation to peroxisome.</title>
        <authorList>
            <person name="Fu X."/>
        </authorList>
    </citation>
    <scope>NUCLEOTIDE SEQUENCE [LARGE SCALE GENOMIC DNA]</scope>
</reference>
<accession>A0AAN7P4T3</accession>
<sequence length="130" mass="14455">MDKFLKKPTTSSDASASGCGKTKFRKYDQSYIQFGFTELANKPQCVVCSEVLSAESESLYKVFVQATEPFEFDWKKCVSICSDGAMALTGKKSGLIARLKSFIPNASWAHCFLHRQALAAKKMPDECSKF</sequence>
<dbReference type="EMBL" id="JARPUR010000005">
    <property type="protein sequence ID" value="KAK4875453.1"/>
    <property type="molecule type" value="Genomic_DNA"/>
</dbReference>
<proteinExistence type="predicted"/>
<gene>
    <name evidence="1" type="ORF">RN001_011875</name>
</gene>
<dbReference type="PANTHER" id="PTHR45913:SF19">
    <property type="entry name" value="LOW QUALITY PROTEIN: ZINC FINGER BED DOMAIN-CONTAINING PROTEIN 5-LIKE"/>
    <property type="match status" value="1"/>
</dbReference>
<evidence type="ECO:0000313" key="2">
    <source>
        <dbReference type="Proteomes" id="UP001353858"/>
    </source>
</evidence>
<dbReference type="Proteomes" id="UP001353858">
    <property type="component" value="Unassembled WGS sequence"/>
</dbReference>